<feature type="domain" description="DUF4806" evidence="1">
    <location>
        <begin position="130"/>
        <end position="202"/>
    </location>
</feature>
<proteinExistence type="predicted"/>
<evidence type="ECO:0000313" key="2">
    <source>
        <dbReference type="EMBL" id="CAH1107383.1"/>
    </source>
</evidence>
<dbReference type="PANTHER" id="PTHR34153">
    <property type="entry name" value="SI:CH211-262H13.3-RELATED-RELATED"/>
    <property type="match status" value="1"/>
</dbReference>
<reference evidence="2" key="1">
    <citation type="submission" date="2022-01" db="EMBL/GenBank/DDBJ databases">
        <authorList>
            <person name="King R."/>
        </authorList>
    </citation>
    <scope>NUCLEOTIDE SEQUENCE</scope>
</reference>
<evidence type="ECO:0000313" key="3">
    <source>
        <dbReference type="Proteomes" id="UP001153636"/>
    </source>
</evidence>
<dbReference type="Proteomes" id="UP001153636">
    <property type="component" value="Chromosome 21"/>
</dbReference>
<sequence length="235" mass="27039">MNSSLKETLKDNCTLTNATDGLIFEETLTNNCTITNETNSGESRCVNRDNSTITKKTNSESTSSFVNRAECTRNTTEPLVDDNDKLDKLLRMTSIISNQLQDLQRTVDEMEKRGNPQRWNYFKNTCTCSSLEAVEQLNNYLLEKENEQEFIKYIQSIGGRHSKDRVNRIMSALFTNGLGQKCSWLGQRNNIKASCFKCLEITKDSLLSIMDGFEFEKHAAEWFRLSRLRLSRENK</sequence>
<protein>
    <recommendedName>
        <fullName evidence="1">DUF4806 domain-containing protein</fullName>
    </recommendedName>
</protein>
<keyword evidence="3" id="KW-1185">Reference proteome</keyword>
<name>A0A9P0CWB0_9CUCU</name>
<gene>
    <name evidence="2" type="ORF">PSYICH_LOCUS8023</name>
</gene>
<evidence type="ECO:0000259" key="1">
    <source>
        <dbReference type="Pfam" id="PF16064"/>
    </source>
</evidence>
<dbReference type="Pfam" id="PF16064">
    <property type="entry name" value="DUF4806"/>
    <property type="match status" value="1"/>
</dbReference>
<dbReference type="AlphaFoldDB" id="A0A9P0CWB0"/>
<dbReference type="EMBL" id="OV651833">
    <property type="protein sequence ID" value="CAH1107383.1"/>
    <property type="molecule type" value="Genomic_DNA"/>
</dbReference>
<dbReference type="InterPro" id="IPR032071">
    <property type="entry name" value="DUF4806"/>
</dbReference>
<accession>A0A9P0CWB0</accession>
<dbReference type="OrthoDB" id="6778006at2759"/>
<dbReference type="PANTHER" id="PTHR34153:SF2">
    <property type="entry name" value="SI:CH211-262H13.3-RELATED"/>
    <property type="match status" value="1"/>
</dbReference>
<organism evidence="2 3">
    <name type="scientific">Psylliodes chrysocephalus</name>
    <dbReference type="NCBI Taxonomy" id="3402493"/>
    <lineage>
        <taxon>Eukaryota</taxon>
        <taxon>Metazoa</taxon>
        <taxon>Ecdysozoa</taxon>
        <taxon>Arthropoda</taxon>
        <taxon>Hexapoda</taxon>
        <taxon>Insecta</taxon>
        <taxon>Pterygota</taxon>
        <taxon>Neoptera</taxon>
        <taxon>Endopterygota</taxon>
        <taxon>Coleoptera</taxon>
        <taxon>Polyphaga</taxon>
        <taxon>Cucujiformia</taxon>
        <taxon>Chrysomeloidea</taxon>
        <taxon>Chrysomelidae</taxon>
        <taxon>Galerucinae</taxon>
        <taxon>Alticini</taxon>
        <taxon>Psylliodes</taxon>
    </lineage>
</organism>